<keyword evidence="9" id="KW-0539">Nucleus</keyword>
<keyword evidence="8" id="KW-0804">Transcription</keyword>
<comment type="similarity">
    <text evidence="2">Belongs to the NFX1 family.</text>
</comment>
<gene>
    <name evidence="12" type="ORF">GSI_10761</name>
</gene>
<dbReference type="GO" id="GO:0005634">
    <property type="term" value="C:nucleus"/>
    <property type="evidence" value="ECO:0007669"/>
    <property type="project" value="UniProtKB-SubCell"/>
</dbReference>
<dbReference type="PROSITE" id="PS51061">
    <property type="entry name" value="R3H"/>
    <property type="match status" value="1"/>
</dbReference>
<dbReference type="PANTHER" id="PTHR12360:SF12">
    <property type="entry name" value="TRANSCRIPTIONAL REPRESSOR NF-X1"/>
    <property type="match status" value="1"/>
</dbReference>
<dbReference type="InterPro" id="IPR034078">
    <property type="entry name" value="NFX1_fam"/>
</dbReference>
<dbReference type="PANTHER" id="PTHR12360">
    <property type="entry name" value="NUCLEAR TRANSCRIPTION FACTOR, X-BOX BINDING 1 NFX1"/>
    <property type="match status" value="1"/>
</dbReference>
<evidence type="ECO:0000256" key="8">
    <source>
        <dbReference type="ARBA" id="ARBA00023163"/>
    </source>
</evidence>
<comment type="subcellular location">
    <subcellularLocation>
        <location evidence="1">Nucleus</location>
    </subcellularLocation>
</comment>
<protein>
    <submittedName>
        <fullName evidence="12">Transcription factor</fullName>
    </submittedName>
</protein>
<feature type="compositionally biased region" description="Basic residues" evidence="10">
    <location>
        <begin position="163"/>
        <end position="172"/>
    </location>
</feature>
<dbReference type="SMART" id="SM00393">
    <property type="entry name" value="R3H"/>
    <property type="match status" value="1"/>
</dbReference>
<dbReference type="Pfam" id="PF01422">
    <property type="entry name" value="zf-NF-X1"/>
    <property type="match status" value="7"/>
</dbReference>
<dbReference type="Pfam" id="PF01424">
    <property type="entry name" value="R3H"/>
    <property type="match status" value="1"/>
</dbReference>
<dbReference type="OrthoDB" id="6512771at2759"/>
<dbReference type="GO" id="GO:0000977">
    <property type="term" value="F:RNA polymerase II transcription regulatory region sequence-specific DNA binding"/>
    <property type="evidence" value="ECO:0007669"/>
    <property type="project" value="TreeGrafter"/>
</dbReference>
<name>A0A2G8S1G6_9APHY</name>
<evidence type="ECO:0000256" key="5">
    <source>
        <dbReference type="ARBA" id="ARBA00022771"/>
    </source>
</evidence>
<dbReference type="InterPro" id="IPR000967">
    <property type="entry name" value="Znf_NFX1"/>
</dbReference>
<dbReference type="SMART" id="SM00438">
    <property type="entry name" value="ZnF_NFX"/>
    <property type="match status" value="9"/>
</dbReference>
<evidence type="ECO:0000259" key="11">
    <source>
        <dbReference type="PROSITE" id="PS51061"/>
    </source>
</evidence>
<feature type="compositionally biased region" description="Gly residues" evidence="10">
    <location>
        <begin position="996"/>
        <end position="1007"/>
    </location>
</feature>
<keyword evidence="5" id="KW-0863">Zinc-finger</keyword>
<evidence type="ECO:0000256" key="9">
    <source>
        <dbReference type="ARBA" id="ARBA00023242"/>
    </source>
</evidence>
<accession>A0A2G8S1G6</accession>
<dbReference type="GO" id="GO:0008270">
    <property type="term" value="F:zinc ion binding"/>
    <property type="evidence" value="ECO:0007669"/>
    <property type="project" value="UniProtKB-KW"/>
</dbReference>
<dbReference type="SUPFAM" id="SSF82708">
    <property type="entry name" value="R3H domain"/>
    <property type="match status" value="1"/>
</dbReference>
<feature type="compositionally biased region" description="Low complexity" evidence="10">
    <location>
        <begin position="1021"/>
        <end position="1034"/>
    </location>
</feature>
<evidence type="ECO:0000256" key="7">
    <source>
        <dbReference type="ARBA" id="ARBA00023015"/>
    </source>
</evidence>
<keyword evidence="13" id="KW-1185">Reference proteome</keyword>
<proteinExistence type="inferred from homology"/>
<dbReference type="AlphaFoldDB" id="A0A2G8S1G6"/>
<comment type="caution">
    <text evidence="12">The sequence shown here is derived from an EMBL/GenBank/DDBJ whole genome shotgun (WGS) entry which is preliminary data.</text>
</comment>
<evidence type="ECO:0000256" key="1">
    <source>
        <dbReference type="ARBA" id="ARBA00004123"/>
    </source>
</evidence>
<reference evidence="12 13" key="1">
    <citation type="journal article" date="2015" name="Sci. Rep.">
        <title>Chromosome-level genome map provides insights into diverse defense mechanisms in the medicinal fungus Ganoderma sinense.</title>
        <authorList>
            <person name="Zhu Y."/>
            <person name="Xu J."/>
            <person name="Sun C."/>
            <person name="Zhou S."/>
            <person name="Xu H."/>
            <person name="Nelson D.R."/>
            <person name="Qian J."/>
            <person name="Song J."/>
            <person name="Luo H."/>
            <person name="Xiang L."/>
            <person name="Li Y."/>
            <person name="Xu Z."/>
            <person name="Ji A."/>
            <person name="Wang L."/>
            <person name="Lu S."/>
            <person name="Hayward A."/>
            <person name="Sun W."/>
            <person name="Li X."/>
            <person name="Schwartz D.C."/>
            <person name="Wang Y."/>
            <person name="Chen S."/>
        </authorList>
    </citation>
    <scope>NUCLEOTIDE SEQUENCE [LARGE SCALE GENOMIC DNA]</scope>
    <source>
        <strain evidence="12 13">ZZ0214-1</strain>
    </source>
</reference>
<feature type="compositionally biased region" description="Basic and acidic residues" evidence="10">
    <location>
        <begin position="191"/>
        <end position="200"/>
    </location>
</feature>
<feature type="domain" description="R3H" evidence="11">
    <location>
        <begin position="919"/>
        <end position="981"/>
    </location>
</feature>
<dbReference type="STRING" id="1077348.A0A2G8S1G6"/>
<feature type="region of interest" description="Disordered" evidence="10">
    <location>
        <begin position="992"/>
        <end position="1117"/>
    </location>
</feature>
<organism evidence="12 13">
    <name type="scientific">Ganoderma sinense ZZ0214-1</name>
    <dbReference type="NCBI Taxonomy" id="1077348"/>
    <lineage>
        <taxon>Eukaryota</taxon>
        <taxon>Fungi</taxon>
        <taxon>Dikarya</taxon>
        <taxon>Basidiomycota</taxon>
        <taxon>Agaricomycotina</taxon>
        <taxon>Agaricomycetes</taxon>
        <taxon>Polyporales</taxon>
        <taxon>Polyporaceae</taxon>
        <taxon>Ganoderma</taxon>
    </lineage>
</organism>
<dbReference type="CDD" id="cd06008">
    <property type="entry name" value="NF-X1-zinc-finger"/>
    <property type="match status" value="6"/>
</dbReference>
<feature type="region of interest" description="Disordered" evidence="10">
    <location>
        <begin position="1"/>
        <end position="200"/>
    </location>
</feature>
<feature type="compositionally biased region" description="Basic and acidic residues" evidence="10">
    <location>
        <begin position="68"/>
        <end position="82"/>
    </location>
</feature>
<keyword evidence="4" id="KW-0677">Repeat</keyword>
<evidence type="ECO:0000313" key="12">
    <source>
        <dbReference type="EMBL" id="PIL27609.1"/>
    </source>
</evidence>
<evidence type="ECO:0000256" key="3">
    <source>
        <dbReference type="ARBA" id="ARBA00022723"/>
    </source>
</evidence>
<dbReference type="GO" id="GO:0000122">
    <property type="term" value="P:negative regulation of transcription by RNA polymerase II"/>
    <property type="evidence" value="ECO:0007669"/>
    <property type="project" value="TreeGrafter"/>
</dbReference>
<evidence type="ECO:0000256" key="6">
    <source>
        <dbReference type="ARBA" id="ARBA00022833"/>
    </source>
</evidence>
<evidence type="ECO:0000313" key="13">
    <source>
        <dbReference type="Proteomes" id="UP000230002"/>
    </source>
</evidence>
<evidence type="ECO:0000256" key="10">
    <source>
        <dbReference type="SAM" id="MobiDB-lite"/>
    </source>
</evidence>
<keyword evidence="6" id="KW-0862">Zinc</keyword>
<feature type="compositionally biased region" description="Basic and acidic residues" evidence="10">
    <location>
        <begin position="91"/>
        <end position="118"/>
    </location>
</feature>
<dbReference type="Proteomes" id="UP000230002">
    <property type="component" value="Unassembled WGS sequence"/>
</dbReference>
<evidence type="ECO:0000256" key="2">
    <source>
        <dbReference type="ARBA" id="ARBA00007269"/>
    </source>
</evidence>
<dbReference type="Gene3D" id="3.30.1370.50">
    <property type="entry name" value="R3H-like domain"/>
    <property type="match status" value="1"/>
</dbReference>
<evidence type="ECO:0000256" key="4">
    <source>
        <dbReference type="ARBA" id="ARBA00022737"/>
    </source>
</evidence>
<keyword evidence="3" id="KW-0479">Metal-binding</keyword>
<dbReference type="GO" id="GO:0000981">
    <property type="term" value="F:DNA-binding transcription factor activity, RNA polymerase II-specific"/>
    <property type="evidence" value="ECO:0007669"/>
    <property type="project" value="TreeGrafter"/>
</dbReference>
<dbReference type="EMBL" id="AYKW01000034">
    <property type="protein sequence ID" value="PIL27609.1"/>
    <property type="molecule type" value="Genomic_DNA"/>
</dbReference>
<sequence>MPEPPPVAPSTSPSIGGANGGPRRPRPRRPQDRTRTPDNGTHPSAGEGQDVSNKPDGASRPRRPRAPKPQDGRSGEPSRPRQDASGTSGGRYRERRTQGEKPVDHGRPRGEGSNDPRQPRNQGGRPGGMPSESDATHSGGRGGGRAPAHTVGNEGSADPNSTRKPRPRRGRKFGGDLTEGAAGTAKQDVPSAEKYRSTAPKADDLTSRLIAELSTPPYPDCLICFAPITPMQPTWSCSPSHPTLAGSDDEGPTLKKAQHVNVSCWMTFHLKCIKSWAAKSVKDVEDAWRARGEERQGDWRCPGCQSKRTAIPSSYWCFCGSAPDPKPPRLATPHSCANPCSRSRACGHPCPLNCHPGPCPPCQVTTSLPCYCGKETISFRCSNLGLGRRSVLATAELSCHQFCERKLGCGNHNCQELCHPGKCSPCSIHETAKCYCGKVEKELSCGEGEEKECAFIVDGQEVRWMGRFACEETCERPFDCGIHHCKKPCHVPSFTPAPCPRSPKIVTHCPCGKHELSPKSAPFFPPGTLLVRTTCTDPVPTCASTCMKALEGCTHVCSAPCHTGPCPPCSIRLVRPCRCGSTTREVLCFADQAAARARARGEAGPDTEILCERPCNALRACGRHQCNRPCCPLASLASLAKGKGKKKAVDGLEDPEGWHECDLVCGKLLNCGNHSCEERDHKGVCPPCLRSSFEEMVCHCGRTVLEPPIPCGTRMSCGYPCSRPPPECGHPKTSHACHEDPSRCPPCPYLSSKQCACGKKMVDNVRCSQEKVSCGTTCGKLLACGFHHCERLCHGDACGACHATCGKPRKLCLPAQHPCTHPCHAPASCDESEPCRSVVTITCPCGRIRQSVPCGRSLSNGIRDGSQQLKCSNECAIAKRNARLAEALGINPADREGGGRTLQQVTYAEELATFARANAKFCALVEKSFSDFLAADKKSQVLPHMPEQKRRFVHDLAAVYRIDTQMVDQEPHRSVQLIRRIDSRVPTPLLSVTISGNGGGGSGGSPGLGKLADLRAPGLQPLSRPSSTRLSPAPVAQPTPGSSSGRGWTSVVARSSQLGSPAPSSWGGPERAKTPLKPTPSPGPVRVAPVAVPVPAPAPAETPLSPQDVPDDWEDAA</sequence>
<dbReference type="InterPro" id="IPR001374">
    <property type="entry name" value="R3H_dom"/>
</dbReference>
<feature type="compositionally biased region" description="Polar residues" evidence="10">
    <location>
        <begin position="1039"/>
        <end position="1063"/>
    </location>
</feature>
<keyword evidence="7" id="KW-0805">Transcription regulation</keyword>
<dbReference type="InterPro" id="IPR036867">
    <property type="entry name" value="R3H_dom_sf"/>
</dbReference>